<gene>
    <name evidence="1" type="ORF">ECLFYP2_00268</name>
</gene>
<organism evidence="1">
    <name type="scientific">Enterococcus casseliflavus</name>
    <name type="common">Enterococcus flavescens</name>
    <dbReference type="NCBI Taxonomy" id="37734"/>
    <lineage>
        <taxon>Bacteria</taxon>
        <taxon>Bacillati</taxon>
        <taxon>Bacillota</taxon>
        <taxon>Bacilli</taxon>
        <taxon>Lactobacillales</taxon>
        <taxon>Enterococcaceae</taxon>
        <taxon>Enterococcus</taxon>
    </lineage>
</organism>
<sequence length="150" mass="17160">MNKNKQSLKSKKLFRSYKIFFLLFFALASNLITSIQVSAVEVPTDQSQGTLAAILNSERINPEPTEPLTEPLLEIVTELPNSELMVPFLELIYAVTPSEGQTLEEVYVNVNGEYDQHLYKKKRENLKLQSEHSVKLVSFFLPMNRRADLN</sequence>
<dbReference type="EMBL" id="CACRTX010000016">
    <property type="protein sequence ID" value="VYU48139.1"/>
    <property type="molecule type" value="Genomic_DNA"/>
</dbReference>
<accession>A0A6N3F858</accession>
<dbReference type="AlphaFoldDB" id="A0A6N3F858"/>
<name>A0A6N3F858_ENTCA</name>
<proteinExistence type="predicted"/>
<reference evidence="1" key="1">
    <citation type="submission" date="2019-11" db="EMBL/GenBank/DDBJ databases">
        <authorList>
            <person name="Feng L."/>
        </authorList>
    </citation>
    <scope>NUCLEOTIDE SEQUENCE</scope>
    <source>
        <strain evidence="1">ECasseliflavusLFYP2</strain>
    </source>
</reference>
<evidence type="ECO:0000313" key="1">
    <source>
        <dbReference type="EMBL" id="VYU48139.1"/>
    </source>
</evidence>
<protein>
    <submittedName>
        <fullName evidence="1">Uncharacterized protein</fullName>
    </submittedName>
</protein>